<protein>
    <submittedName>
        <fullName evidence="2">Uncharacterized protein</fullName>
    </submittedName>
</protein>
<accession>A0A7J9CLM4</accession>
<gene>
    <name evidence="2" type="ORF">Gogos_003261</name>
</gene>
<dbReference type="OrthoDB" id="989752at2759"/>
<feature type="region of interest" description="Disordered" evidence="1">
    <location>
        <begin position="1"/>
        <end position="21"/>
    </location>
</feature>
<keyword evidence="3" id="KW-1185">Reference proteome</keyword>
<dbReference type="AlphaFoldDB" id="A0A7J9CLM4"/>
<evidence type="ECO:0000256" key="1">
    <source>
        <dbReference type="SAM" id="MobiDB-lite"/>
    </source>
</evidence>
<dbReference type="EMBL" id="JABEZY010000011">
    <property type="protein sequence ID" value="MBA0749316.1"/>
    <property type="molecule type" value="Genomic_DNA"/>
</dbReference>
<organism evidence="2 3">
    <name type="scientific">Gossypium gossypioides</name>
    <name type="common">Mexican cotton</name>
    <name type="synonym">Selera gossypioides</name>
    <dbReference type="NCBI Taxonomy" id="34282"/>
    <lineage>
        <taxon>Eukaryota</taxon>
        <taxon>Viridiplantae</taxon>
        <taxon>Streptophyta</taxon>
        <taxon>Embryophyta</taxon>
        <taxon>Tracheophyta</taxon>
        <taxon>Spermatophyta</taxon>
        <taxon>Magnoliopsida</taxon>
        <taxon>eudicotyledons</taxon>
        <taxon>Gunneridae</taxon>
        <taxon>Pentapetalae</taxon>
        <taxon>rosids</taxon>
        <taxon>malvids</taxon>
        <taxon>Malvales</taxon>
        <taxon>Malvaceae</taxon>
        <taxon>Malvoideae</taxon>
        <taxon>Gossypium</taxon>
    </lineage>
</organism>
<sequence>MGFHSHQCDSEQSPKLKEKKS</sequence>
<proteinExistence type="predicted"/>
<reference evidence="2 3" key="1">
    <citation type="journal article" date="2019" name="Genome Biol. Evol.">
        <title>Insights into the evolution of the New World diploid cottons (Gossypium, subgenus Houzingenia) based on genome sequencing.</title>
        <authorList>
            <person name="Grover C.E."/>
            <person name="Arick M.A. 2nd"/>
            <person name="Thrash A."/>
            <person name="Conover J.L."/>
            <person name="Sanders W.S."/>
            <person name="Peterson D.G."/>
            <person name="Frelichowski J.E."/>
            <person name="Scheffler J.A."/>
            <person name="Scheffler B.E."/>
            <person name="Wendel J.F."/>
        </authorList>
    </citation>
    <scope>NUCLEOTIDE SEQUENCE [LARGE SCALE GENOMIC DNA]</scope>
    <source>
        <strain evidence="2">5</strain>
        <tissue evidence="2">Leaf</tissue>
    </source>
</reference>
<evidence type="ECO:0000313" key="2">
    <source>
        <dbReference type="EMBL" id="MBA0749316.1"/>
    </source>
</evidence>
<name>A0A7J9CLM4_GOSGO</name>
<evidence type="ECO:0000313" key="3">
    <source>
        <dbReference type="Proteomes" id="UP000593579"/>
    </source>
</evidence>
<dbReference type="Proteomes" id="UP000593579">
    <property type="component" value="Unassembled WGS sequence"/>
</dbReference>
<comment type="caution">
    <text evidence="2">The sequence shown here is derived from an EMBL/GenBank/DDBJ whole genome shotgun (WGS) entry which is preliminary data.</text>
</comment>